<keyword evidence="2" id="KW-1185">Reference proteome</keyword>
<organism evidence="1 2">
    <name type="scientific">Dokdonia ponticola</name>
    <dbReference type="NCBI Taxonomy" id="2041041"/>
    <lineage>
        <taxon>Bacteria</taxon>
        <taxon>Pseudomonadati</taxon>
        <taxon>Bacteroidota</taxon>
        <taxon>Flavobacteriia</taxon>
        <taxon>Flavobacteriales</taxon>
        <taxon>Flavobacteriaceae</taxon>
        <taxon>Dokdonia</taxon>
    </lineage>
</organism>
<evidence type="ECO:0008006" key="3">
    <source>
        <dbReference type="Google" id="ProtNLM"/>
    </source>
</evidence>
<evidence type="ECO:0000313" key="2">
    <source>
        <dbReference type="Proteomes" id="UP001596043"/>
    </source>
</evidence>
<dbReference type="RefSeq" id="WP_379982977.1">
    <property type="nucleotide sequence ID" value="NZ_JBHSFV010000025.1"/>
</dbReference>
<sequence>MIIPIPTNKNRFVIHLRIKAHRAMELGIQAYDPRYPHTYYLRRKARFYKAAQEREFELKFPVSSKRLELFLFDKNAFDDQNFSVTSFVVKQMEPAPVWASESQHRFLKFAIEFAQKAGHTPTGYYDSPNGEFLFHYVASITDPLGKELITPARTHRLMPRVQISKRLFLGFSIPIRVAILAHEGCHWFLNTRSQTTADLCGIKQYLDYGFPKIEAVYAMTQIFGSYPDLIGQAQLKRTRDVMDFIQAYIQEKQTIS</sequence>
<comment type="caution">
    <text evidence="1">The sequence shown here is derived from an EMBL/GenBank/DDBJ whole genome shotgun (WGS) entry which is preliminary data.</text>
</comment>
<proteinExistence type="predicted"/>
<reference evidence="2" key="1">
    <citation type="journal article" date="2019" name="Int. J. Syst. Evol. Microbiol.">
        <title>The Global Catalogue of Microorganisms (GCM) 10K type strain sequencing project: providing services to taxonomists for standard genome sequencing and annotation.</title>
        <authorList>
            <consortium name="The Broad Institute Genomics Platform"/>
            <consortium name="The Broad Institute Genome Sequencing Center for Infectious Disease"/>
            <person name="Wu L."/>
            <person name="Ma J."/>
        </authorList>
    </citation>
    <scope>NUCLEOTIDE SEQUENCE [LARGE SCALE GENOMIC DNA]</scope>
    <source>
        <strain evidence="2">YJ-61-S</strain>
    </source>
</reference>
<dbReference type="Proteomes" id="UP001596043">
    <property type="component" value="Unassembled WGS sequence"/>
</dbReference>
<evidence type="ECO:0000313" key="1">
    <source>
        <dbReference type="EMBL" id="MFC4636614.1"/>
    </source>
</evidence>
<name>A0ABV9I2R4_9FLAO</name>
<accession>A0ABV9I2R4</accession>
<protein>
    <recommendedName>
        <fullName evidence="3">IrrE N-terminal-like domain-containing protein</fullName>
    </recommendedName>
</protein>
<dbReference type="EMBL" id="JBHSFV010000025">
    <property type="protein sequence ID" value="MFC4636614.1"/>
    <property type="molecule type" value="Genomic_DNA"/>
</dbReference>
<gene>
    <name evidence="1" type="ORF">ACFO3O_22105</name>
</gene>